<name>A0A0K2GJQ4_NITMO</name>
<dbReference type="PATRIC" id="fig|42253.5.peg.4642"/>
<evidence type="ECO:0000313" key="3">
    <source>
        <dbReference type="Proteomes" id="UP000069205"/>
    </source>
</evidence>
<evidence type="ECO:0000313" key="2">
    <source>
        <dbReference type="EMBL" id="ALA61079.1"/>
    </source>
</evidence>
<protein>
    <submittedName>
        <fullName evidence="2">Uncharacterized protein</fullName>
    </submittedName>
</protein>
<dbReference type="KEGG" id="nmv:NITMOv2_4710"/>
<gene>
    <name evidence="1" type="ORF">NITMOv2_0071</name>
    <name evidence="2" type="ORF">NITMOv2_4710</name>
</gene>
<proteinExistence type="predicted"/>
<organism evidence="2 3">
    <name type="scientific">Nitrospira moscoviensis</name>
    <dbReference type="NCBI Taxonomy" id="42253"/>
    <lineage>
        <taxon>Bacteria</taxon>
        <taxon>Pseudomonadati</taxon>
        <taxon>Nitrospirota</taxon>
        <taxon>Nitrospiria</taxon>
        <taxon>Nitrospirales</taxon>
        <taxon>Nitrospiraceae</taxon>
        <taxon>Nitrospira</taxon>
    </lineage>
</organism>
<keyword evidence="3" id="KW-1185">Reference proteome</keyword>
<sequence>MYAVNRTIPRILTLGNHRATDGGTRDLDGWQDHGLNHHPGPATPHCRAIRGPYSLWNTATFQVVPSLVCQAHFHPAKNRLSWSC</sequence>
<reference evidence="2 3" key="1">
    <citation type="journal article" date="2015" name="Proc. Natl. Acad. Sci. U.S.A.">
        <title>Expanded metabolic versatility of ubiquitous nitrite-oxidizing bacteria from the genus Nitrospira.</title>
        <authorList>
            <person name="Koch H."/>
            <person name="Lucker S."/>
            <person name="Albertsen M."/>
            <person name="Kitzinger K."/>
            <person name="Herbold C."/>
            <person name="Spieck E."/>
            <person name="Nielsen P.H."/>
            <person name="Wagner M."/>
            <person name="Daims H."/>
        </authorList>
    </citation>
    <scope>NUCLEOTIDE SEQUENCE [LARGE SCALE GENOMIC DNA]</scope>
    <source>
        <strain evidence="2 3">NSP M-1</strain>
    </source>
</reference>
<evidence type="ECO:0000313" key="1">
    <source>
        <dbReference type="EMBL" id="ALA56513.1"/>
    </source>
</evidence>
<dbReference type="KEGG" id="nmv:NITMOv2_0071"/>
<dbReference type="EMBL" id="CP011801">
    <property type="protein sequence ID" value="ALA56513.1"/>
    <property type="molecule type" value="Genomic_DNA"/>
</dbReference>
<accession>A0A0K2GJQ4</accession>
<dbReference type="Proteomes" id="UP000069205">
    <property type="component" value="Chromosome"/>
</dbReference>
<dbReference type="AlphaFoldDB" id="A0A0K2GJQ4"/>
<dbReference type="STRING" id="42253.NITMOv2_0071"/>
<dbReference type="EMBL" id="CP011801">
    <property type="protein sequence ID" value="ALA61079.1"/>
    <property type="molecule type" value="Genomic_DNA"/>
</dbReference>